<comment type="caution">
    <text evidence="2">The sequence shown here is derived from an EMBL/GenBank/DDBJ whole genome shotgun (WGS) entry which is preliminary data.</text>
</comment>
<dbReference type="PANTHER" id="PTHR10644">
    <property type="entry name" value="DNA REPAIR/RNA PROCESSING CPSF FAMILY"/>
    <property type="match status" value="1"/>
</dbReference>
<evidence type="ECO:0000313" key="2">
    <source>
        <dbReference type="EMBL" id="GAM38192.1"/>
    </source>
</evidence>
<keyword evidence="3" id="KW-1185">Reference proteome</keyword>
<dbReference type="Gene3D" id="2.130.10.10">
    <property type="entry name" value="YVTN repeat-like/Quinoprotein amine dehydrogenase"/>
    <property type="match status" value="1"/>
</dbReference>
<dbReference type="InterPro" id="IPR018846">
    <property type="entry name" value="Beta-prop_RSE1/DDB1/CPSF1_1st"/>
</dbReference>
<feature type="domain" description="RSE1/DDB1/CPSF1 first beta-propeller" evidence="1">
    <location>
        <begin position="202"/>
        <end position="305"/>
    </location>
</feature>
<dbReference type="InterPro" id="IPR050358">
    <property type="entry name" value="RSE1/DDB1/CFT1"/>
</dbReference>
<organism evidence="2 3">
    <name type="scientific">Talaromyces pinophilus</name>
    <name type="common">Penicillium pinophilum</name>
    <dbReference type="NCBI Taxonomy" id="128442"/>
    <lineage>
        <taxon>Eukaryota</taxon>
        <taxon>Fungi</taxon>
        <taxon>Dikarya</taxon>
        <taxon>Ascomycota</taxon>
        <taxon>Pezizomycotina</taxon>
        <taxon>Eurotiomycetes</taxon>
        <taxon>Eurotiomycetidae</taxon>
        <taxon>Eurotiales</taxon>
        <taxon>Trichocomaceae</taxon>
        <taxon>Talaromyces</taxon>
        <taxon>Talaromyces sect. Talaromyces</taxon>
    </lineage>
</organism>
<proteinExistence type="predicted"/>
<dbReference type="Proteomes" id="UP000053095">
    <property type="component" value="Unassembled WGS sequence"/>
</dbReference>
<evidence type="ECO:0000313" key="3">
    <source>
        <dbReference type="Proteomes" id="UP000053095"/>
    </source>
</evidence>
<feature type="domain" description="RSE1/DDB1/CPSF1 first beta-propeller" evidence="1">
    <location>
        <begin position="24"/>
        <end position="201"/>
    </location>
</feature>
<dbReference type="GO" id="GO:0006397">
    <property type="term" value="P:mRNA processing"/>
    <property type="evidence" value="ECO:0007669"/>
    <property type="project" value="UniProtKB-KW"/>
</dbReference>
<dbReference type="InterPro" id="IPR015943">
    <property type="entry name" value="WD40/YVTN_repeat-like_dom_sf"/>
</dbReference>
<reference evidence="3" key="1">
    <citation type="journal article" date="2015" name="Genome Announc.">
        <title>Draft genome sequence of Talaromyces cellulolyticus strain Y-94, a source of lignocellulosic biomass-degrading enzymes.</title>
        <authorList>
            <person name="Fujii T."/>
            <person name="Koike H."/>
            <person name="Sawayama S."/>
            <person name="Yano S."/>
            <person name="Inoue H."/>
        </authorList>
    </citation>
    <scope>NUCLEOTIDE SEQUENCE [LARGE SCALE GENOMIC DNA]</scope>
    <source>
        <strain evidence="3">Y-94</strain>
    </source>
</reference>
<dbReference type="InterPro" id="IPR011047">
    <property type="entry name" value="Quinoprotein_ADH-like_sf"/>
</dbReference>
<gene>
    <name evidence="2" type="ORF">TCE0_033f08725</name>
</gene>
<accession>A0A6V8H9R4</accession>
<name>A0A6V8H9R4_TALPI</name>
<dbReference type="EMBL" id="DF933829">
    <property type="protein sequence ID" value="GAM38192.1"/>
    <property type="molecule type" value="Genomic_DNA"/>
</dbReference>
<dbReference type="AlphaFoldDB" id="A0A6V8H9R4"/>
<protein>
    <recommendedName>
        <fullName evidence="1">RSE1/DDB1/CPSF1 first beta-propeller domain-containing protein</fullName>
    </recommendedName>
</protein>
<sequence length="1164" mass="129614">MSDIMSLTKPKIGLLSQTIVPSPSIQFALPARLRNRRHNDVVFVYERSLVVREIISDTYLEDVMVNSDFDANIIAAKAVKIDQETPEKSEFKLGTQQGILEDNRQDDPLPGHILALTLDSRELLFLYCHTRPREDDVRFVHFRRALPSDVSISERFGRHLAVDPRSRAVAVAAPSEFFGVFLLKSAQELQSQIKGGTLAPVAESPSVWAKWARPYRHPKYDKLHDDVFLCREDGRLTYVEIDHKSQIGSINVVGQLDCEVDAAFDTIDFNHPNHGGDLLIAGGSIGHGGLFIQIARQNPECVQRFVNWAPVFDTVIVPPLHEKARHELDITKDLSDDLHFYVSSASSNNSGAVHEFRYGYEAQIGMIIPLEDFTTTQAVWAIPDFSQDGTYFLISDPVSSALMHLSRSDTGEDDEIYAMDGSDLSLDLSTYTLAAGYTSYAVMLQVTLKAVRSVLLTNPELNYVSEFSIEQTALVATVSGELGLVAVALRSEHGMSIQVGRVILNDGFLNIDYTGKSVHVEQEPISIVIEALKDDTYVFVGTSDGRIAYYRVERDEIVRVGEYMLNLPHDQVSKAIESIAVVDWVGTEKAAIYCGLRSGLLISLEIVFGPMNINQRTETRFGQTAVKLLRKDKTVLITCGMGFWRISDISMSNASDFDLQRIWITDQNDSTYTQKSIEGFTIVNTSQAPSSNTLGGSLVCLSDEQLLVCSLDHRAKAVPRMIEIPGTVNRIQFSAHLKCLIIAYITTELETETGADPETSIVKRYMRPHLSFLNFDASSSHLLSHQHNLNSSDSSHVQKPVGSSGERITCILDWIPETGGQKYHLLVIGTARKTQEQCGRVIFLNAKRNATNPEQIDCSLKYIHTFDGPVRAIAAYGDSTIMVAAGNDIIPIAPRLPNGGEQWAAAARFKLTSPGVSITVRDTLLYVSTARESLVILQVVNKKLELYAQDGVRHESLSHQYIGGDYDLTLVSHRGGTVSAFSAAGVTDMDKIISPALAEAQLPVSIIRLNAREDPSFSSSAAVIYGTTMDGAIYRISTLTEQEWRLLRFLQNLCSKDSILSPFLSARKRRWTWADIEPQAKKPSSMHVDGDILSRLLPKGTTYLLKMLRSDQEDEKDDAVMSPPKTYMELFVELFDDVFGGEIVEGDRLEHFMSWLRRLLQRRF</sequence>
<dbReference type="SUPFAM" id="SSF50998">
    <property type="entry name" value="Quinoprotein alcohol dehydrogenase-like"/>
    <property type="match status" value="1"/>
</dbReference>
<dbReference type="Pfam" id="PF10433">
    <property type="entry name" value="Beta-prop_RSE1_1st"/>
    <property type="match status" value="2"/>
</dbReference>
<evidence type="ECO:0000259" key="1">
    <source>
        <dbReference type="Pfam" id="PF10433"/>
    </source>
</evidence>